<dbReference type="OrthoDB" id="12976at2"/>
<dbReference type="SUPFAM" id="SSF52833">
    <property type="entry name" value="Thioredoxin-like"/>
    <property type="match status" value="1"/>
</dbReference>
<feature type="signal peptide" evidence="7">
    <location>
        <begin position="1"/>
        <end position="28"/>
    </location>
</feature>
<dbReference type="InterPro" id="IPR009094">
    <property type="entry name" value="DiS-bond_isomerase_DsbC/G_N_sf"/>
</dbReference>
<dbReference type="SUPFAM" id="SSF54423">
    <property type="entry name" value="DsbC/DsbG N-terminal domain-like"/>
    <property type="match status" value="1"/>
</dbReference>
<dbReference type="InterPro" id="IPR051470">
    <property type="entry name" value="Thiol:disulfide_interchange"/>
</dbReference>
<dbReference type="GO" id="GO:0042597">
    <property type="term" value="C:periplasmic space"/>
    <property type="evidence" value="ECO:0007669"/>
    <property type="project" value="UniProtKB-SubCell"/>
</dbReference>
<dbReference type="CDD" id="cd03020">
    <property type="entry name" value="DsbA_DsbC_DsbG"/>
    <property type="match status" value="1"/>
</dbReference>
<sequence length="255" mass="27723">MTLFAGIRRVLFASGLVSSLLFATPLVAASLAAADEVNTEALTRLGMQVEAVAESRIAGLFQITTDKGMFYLSKDGKTLVNGRLYDVSGQQPVDLTDMAMGAMRVRELAPLEDEMIVYKAADERHVITVFTDTTCGYCRRMHQQLDDYLALGISVRYMAYPRGGMGSEGARTLAQVWCSEDRKAALTQAKHDQHLAAGRCDDPVAKHYQLGQKFGIQGTPAVVLENGMIIPGYQPPKTLLTTINDALSASQSEGR</sequence>
<evidence type="ECO:0000256" key="7">
    <source>
        <dbReference type="RuleBase" id="RU364038"/>
    </source>
</evidence>
<protein>
    <recommendedName>
        <fullName evidence="7">Thiol:disulfide interchange protein</fullName>
    </recommendedName>
</protein>
<keyword evidence="5" id="KW-1015">Disulfide bond</keyword>
<evidence type="ECO:0000256" key="6">
    <source>
        <dbReference type="ARBA" id="ARBA00023284"/>
    </source>
</evidence>
<evidence type="ECO:0000256" key="1">
    <source>
        <dbReference type="ARBA" id="ARBA00004418"/>
    </source>
</evidence>
<dbReference type="STRING" id="740709.A10D4_04425"/>
<dbReference type="InterPro" id="IPR033954">
    <property type="entry name" value="DiS-bond_Isoase_DsbC/G"/>
</dbReference>
<dbReference type="Pfam" id="PF13098">
    <property type="entry name" value="Thioredoxin_2"/>
    <property type="match status" value="1"/>
</dbReference>
<dbReference type="InterPro" id="IPR036249">
    <property type="entry name" value="Thioredoxin-like_sf"/>
</dbReference>
<dbReference type="EMBL" id="AMRG01000004">
    <property type="protein sequence ID" value="EKE84829.1"/>
    <property type="molecule type" value="Genomic_DNA"/>
</dbReference>
<dbReference type="PANTHER" id="PTHR35272:SF3">
    <property type="entry name" value="THIOL:DISULFIDE INTERCHANGE PROTEIN DSBC"/>
    <property type="match status" value="1"/>
</dbReference>
<dbReference type="AlphaFoldDB" id="K2KQU7"/>
<dbReference type="PANTHER" id="PTHR35272">
    <property type="entry name" value="THIOL:DISULFIDE INTERCHANGE PROTEIN DSBC-RELATED"/>
    <property type="match status" value="1"/>
</dbReference>
<keyword evidence="3 7" id="KW-0732">Signal</keyword>
<dbReference type="eggNOG" id="COG1651">
    <property type="taxonomic scope" value="Bacteria"/>
</dbReference>
<feature type="domain" description="Disulphide bond isomerase DsbC/G N-terminal" evidence="8">
    <location>
        <begin position="32"/>
        <end position="96"/>
    </location>
</feature>
<dbReference type="Proteomes" id="UP000014115">
    <property type="component" value="Unassembled WGS sequence"/>
</dbReference>
<evidence type="ECO:0000313" key="10">
    <source>
        <dbReference type="EMBL" id="EKE84829.1"/>
    </source>
</evidence>
<comment type="subcellular location">
    <subcellularLocation>
        <location evidence="1 7">Periplasm</location>
    </subcellularLocation>
</comment>
<comment type="caution">
    <text evidence="10">The sequence shown here is derived from an EMBL/GenBank/DDBJ whole genome shotgun (WGS) entry which is preliminary data.</text>
</comment>
<evidence type="ECO:0000256" key="4">
    <source>
        <dbReference type="ARBA" id="ARBA00022764"/>
    </source>
</evidence>
<keyword evidence="11" id="KW-1185">Reference proteome</keyword>
<keyword evidence="6 7" id="KW-0676">Redox-active center</keyword>
<comment type="function">
    <text evidence="7">Required for disulfide bond formation in some periplasmic proteins. Acts by transferring its disulfide bond to other proteins and is reduced in the process.</text>
</comment>
<dbReference type="PROSITE" id="PS00194">
    <property type="entry name" value="THIOREDOXIN_1"/>
    <property type="match status" value="1"/>
</dbReference>
<dbReference type="NCBIfam" id="NF008129">
    <property type="entry name" value="PRK10877.1"/>
    <property type="match status" value="1"/>
</dbReference>
<feature type="chain" id="PRO_5010002342" description="Thiol:disulfide interchange protein" evidence="7">
    <location>
        <begin position="29"/>
        <end position="255"/>
    </location>
</feature>
<organism evidence="10 11">
    <name type="scientific">Idiomarina xiamenensis 10-D-4</name>
    <dbReference type="NCBI Taxonomy" id="740709"/>
    <lineage>
        <taxon>Bacteria</taxon>
        <taxon>Pseudomonadati</taxon>
        <taxon>Pseudomonadota</taxon>
        <taxon>Gammaproteobacteria</taxon>
        <taxon>Alteromonadales</taxon>
        <taxon>Idiomarinaceae</taxon>
        <taxon>Idiomarina</taxon>
    </lineage>
</organism>
<gene>
    <name evidence="10" type="ORF">A10D4_04425</name>
</gene>
<evidence type="ECO:0000259" key="8">
    <source>
        <dbReference type="Pfam" id="PF10411"/>
    </source>
</evidence>
<comment type="similarity">
    <text evidence="2 7">Belongs to the thioredoxin family. DsbC subfamily.</text>
</comment>
<name>K2KQU7_9GAMM</name>
<dbReference type="RefSeq" id="WP_008487990.1">
    <property type="nucleotide sequence ID" value="NZ_AMRG01000004.1"/>
</dbReference>
<dbReference type="GO" id="GO:0016853">
    <property type="term" value="F:isomerase activity"/>
    <property type="evidence" value="ECO:0007669"/>
    <property type="project" value="UniProtKB-KW"/>
</dbReference>
<dbReference type="Gene3D" id="3.40.30.10">
    <property type="entry name" value="Glutaredoxin"/>
    <property type="match status" value="1"/>
</dbReference>
<feature type="domain" description="Thioredoxin-like fold" evidence="9">
    <location>
        <begin position="121"/>
        <end position="241"/>
    </location>
</feature>
<dbReference type="PATRIC" id="fig|740709.3.peg.895"/>
<evidence type="ECO:0000259" key="9">
    <source>
        <dbReference type="Pfam" id="PF13098"/>
    </source>
</evidence>
<evidence type="ECO:0000313" key="11">
    <source>
        <dbReference type="Proteomes" id="UP000014115"/>
    </source>
</evidence>
<dbReference type="Pfam" id="PF10411">
    <property type="entry name" value="DsbC_N"/>
    <property type="match status" value="1"/>
</dbReference>
<dbReference type="InterPro" id="IPR012336">
    <property type="entry name" value="Thioredoxin-like_fold"/>
</dbReference>
<evidence type="ECO:0000256" key="2">
    <source>
        <dbReference type="ARBA" id="ARBA00009813"/>
    </source>
</evidence>
<dbReference type="Gene3D" id="3.10.450.70">
    <property type="entry name" value="Disulphide bond isomerase, DsbC/G, N-terminal"/>
    <property type="match status" value="1"/>
</dbReference>
<keyword evidence="10" id="KW-0413">Isomerase</keyword>
<dbReference type="InterPro" id="IPR018950">
    <property type="entry name" value="DiS-bond_isomerase_DsbC/G_N"/>
</dbReference>
<reference evidence="10 11" key="1">
    <citation type="journal article" date="2012" name="J. Bacteriol.">
        <title>Genome Sequence of Idiomarina xiamenensis Type Strain 10-D-4.</title>
        <authorList>
            <person name="Lai Q."/>
            <person name="Wang L."/>
            <person name="Wang W."/>
            <person name="Shao Z."/>
        </authorList>
    </citation>
    <scope>NUCLEOTIDE SEQUENCE [LARGE SCALE GENOMIC DNA]</scope>
    <source>
        <strain evidence="10 11">10-D-4</strain>
    </source>
</reference>
<accession>K2KQU7</accession>
<evidence type="ECO:0000256" key="3">
    <source>
        <dbReference type="ARBA" id="ARBA00022729"/>
    </source>
</evidence>
<keyword evidence="4 7" id="KW-0574">Periplasm</keyword>
<proteinExistence type="inferred from homology"/>
<dbReference type="InterPro" id="IPR017937">
    <property type="entry name" value="Thioredoxin_CS"/>
</dbReference>
<evidence type="ECO:0000256" key="5">
    <source>
        <dbReference type="ARBA" id="ARBA00023157"/>
    </source>
</evidence>